<protein>
    <submittedName>
        <fullName evidence="3">Uncharacterized protein</fullName>
    </submittedName>
</protein>
<gene>
    <name evidence="3" type="ORF">FOL47_001129</name>
</gene>
<dbReference type="AlphaFoldDB" id="A0A7J6MJY2"/>
<reference evidence="3 4" key="1">
    <citation type="submission" date="2020-04" db="EMBL/GenBank/DDBJ databases">
        <title>Perkinsus chesapeaki whole genome sequence.</title>
        <authorList>
            <person name="Bogema D.R."/>
        </authorList>
    </citation>
    <scope>NUCLEOTIDE SEQUENCE [LARGE SCALE GENOMIC DNA]</scope>
    <source>
        <strain evidence="3">ATCC PRA-425</strain>
    </source>
</reference>
<keyword evidence="2" id="KW-1133">Transmembrane helix</keyword>
<name>A0A7J6MJY2_PERCH</name>
<accession>A0A7J6MJY2</accession>
<dbReference type="Proteomes" id="UP000591131">
    <property type="component" value="Unassembled WGS sequence"/>
</dbReference>
<keyword evidence="2" id="KW-0812">Transmembrane</keyword>
<sequence length="203" mass="23031">MSPPRGFSHRWFFILAGLCFICAIFVIWATLVVKYHPRASSQTMMVLANRGSLRQPVLITVNPFNASKFENYIIANENSSTCSDRIGLHRILKYRDSFRQHTQAFCRGGSSSVQCDATVDLRSVSNDYICIGENLHMNMVDLGNRTKHDRLRLYGDCSITEELGRVKFVEVYSDPNLQMQDFKGIPESGKESDETLGTHTKNL</sequence>
<keyword evidence="2" id="KW-0472">Membrane</keyword>
<feature type="region of interest" description="Disordered" evidence="1">
    <location>
        <begin position="180"/>
        <end position="203"/>
    </location>
</feature>
<evidence type="ECO:0000313" key="4">
    <source>
        <dbReference type="Proteomes" id="UP000591131"/>
    </source>
</evidence>
<comment type="caution">
    <text evidence="3">The sequence shown here is derived from an EMBL/GenBank/DDBJ whole genome shotgun (WGS) entry which is preliminary data.</text>
</comment>
<dbReference type="EMBL" id="JAAPAO010000125">
    <property type="protein sequence ID" value="KAF4671908.1"/>
    <property type="molecule type" value="Genomic_DNA"/>
</dbReference>
<keyword evidence="4" id="KW-1185">Reference proteome</keyword>
<evidence type="ECO:0000256" key="2">
    <source>
        <dbReference type="SAM" id="Phobius"/>
    </source>
</evidence>
<organism evidence="3 4">
    <name type="scientific">Perkinsus chesapeaki</name>
    <name type="common">Clam parasite</name>
    <name type="synonym">Perkinsus andrewsi</name>
    <dbReference type="NCBI Taxonomy" id="330153"/>
    <lineage>
        <taxon>Eukaryota</taxon>
        <taxon>Sar</taxon>
        <taxon>Alveolata</taxon>
        <taxon>Perkinsozoa</taxon>
        <taxon>Perkinsea</taxon>
        <taxon>Perkinsida</taxon>
        <taxon>Perkinsidae</taxon>
        <taxon>Perkinsus</taxon>
    </lineage>
</organism>
<proteinExistence type="predicted"/>
<evidence type="ECO:0000256" key="1">
    <source>
        <dbReference type="SAM" id="MobiDB-lite"/>
    </source>
</evidence>
<evidence type="ECO:0000313" key="3">
    <source>
        <dbReference type="EMBL" id="KAF4671908.1"/>
    </source>
</evidence>
<feature type="transmembrane region" description="Helical" evidence="2">
    <location>
        <begin position="12"/>
        <end position="35"/>
    </location>
</feature>